<reference evidence="5 6" key="1">
    <citation type="submission" date="2020-08" db="EMBL/GenBank/DDBJ databases">
        <title>novel species in genus Corynebacterium.</title>
        <authorList>
            <person name="Zhang G."/>
        </authorList>
    </citation>
    <scope>NUCLEOTIDE SEQUENCE [LARGE SCALE GENOMIC DNA]</scope>
    <source>
        <strain evidence="5 6">zg-917</strain>
        <strain evidence="4">Zg-917</strain>
    </source>
</reference>
<dbReference type="RefSeq" id="WP_171192960.1">
    <property type="nucleotide sequence ID" value="NZ_CP061032.1"/>
</dbReference>
<evidence type="ECO:0008006" key="7">
    <source>
        <dbReference type="Google" id="ProtNLM"/>
    </source>
</evidence>
<evidence type="ECO:0000256" key="2">
    <source>
        <dbReference type="SAM" id="SignalP"/>
    </source>
</evidence>
<evidence type="ECO:0000256" key="1">
    <source>
        <dbReference type="SAM" id="MobiDB-lite"/>
    </source>
</evidence>
<evidence type="ECO:0000313" key="3">
    <source>
        <dbReference type="EMBL" id="MBC3177736.1"/>
    </source>
</evidence>
<dbReference type="AlphaFoldDB" id="A0A7H0JXQ1"/>
<proteinExistence type="predicted"/>
<evidence type="ECO:0000313" key="5">
    <source>
        <dbReference type="Proteomes" id="UP000516235"/>
    </source>
</evidence>
<gene>
    <name evidence="3" type="ORF">H7348_00180</name>
    <name evidence="4" type="ORF">IAU68_09020</name>
</gene>
<feature type="chain" id="PRO_5029008257" description="Secreted protein" evidence="2">
    <location>
        <begin position="25"/>
        <end position="213"/>
    </location>
</feature>
<evidence type="ECO:0000313" key="4">
    <source>
        <dbReference type="EMBL" id="QNP89817.1"/>
    </source>
</evidence>
<protein>
    <recommendedName>
        <fullName evidence="7">Secreted protein</fullName>
    </recommendedName>
</protein>
<organism evidence="4 5">
    <name type="scientific">Corynebacterium lujinxingii</name>
    <dbReference type="NCBI Taxonomy" id="2763010"/>
    <lineage>
        <taxon>Bacteria</taxon>
        <taxon>Bacillati</taxon>
        <taxon>Actinomycetota</taxon>
        <taxon>Actinomycetes</taxon>
        <taxon>Mycobacteriales</taxon>
        <taxon>Corynebacteriaceae</taxon>
        <taxon>Corynebacterium</taxon>
    </lineage>
</organism>
<dbReference type="EMBL" id="JACMYE010000001">
    <property type="protein sequence ID" value="MBC3177736.1"/>
    <property type="molecule type" value="Genomic_DNA"/>
</dbReference>
<dbReference type="Proteomes" id="UP000642876">
    <property type="component" value="Unassembled WGS sequence"/>
</dbReference>
<feature type="region of interest" description="Disordered" evidence="1">
    <location>
        <begin position="31"/>
        <end position="142"/>
    </location>
</feature>
<accession>A0A7H0JXQ1</accession>
<dbReference type="EMBL" id="CP061032">
    <property type="protein sequence ID" value="QNP89817.1"/>
    <property type="molecule type" value="Genomic_DNA"/>
</dbReference>
<keyword evidence="6" id="KW-1185">Reference proteome</keyword>
<feature type="compositionally biased region" description="Low complexity" evidence="1">
    <location>
        <begin position="40"/>
        <end position="53"/>
    </location>
</feature>
<sequence length="213" mass="22433">MKRRRTLAALSAAMIAVAVLPACGNSEDEVRIAEPVLDFPQTSTTPTPTPTTTENDDEEATTSSTTTKSSSSKSTSSKTSSSKRTSTKSSSRRSSSSGGSGGSGNAVREPEPAPAREVVAQDEPGAACAWPSQGSQGSGDEYSTFCDREWARTVTPDGQDYYWTARGNGWASVDPQDTSNGVCWSREDFEGAPAQIQNAVQFCDDNAPAEDEA</sequence>
<feature type="compositionally biased region" description="Low complexity" evidence="1">
    <location>
        <begin position="61"/>
        <end position="97"/>
    </location>
</feature>
<dbReference type="Proteomes" id="UP000516235">
    <property type="component" value="Chromosome"/>
</dbReference>
<evidence type="ECO:0000313" key="6">
    <source>
        <dbReference type="Proteomes" id="UP000642876"/>
    </source>
</evidence>
<name>A0A7H0JXQ1_9CORY</name>
<keyword evidence="2" id="KW-0732">Signal</keyword>
<dbReference type="KEGG" id="cluj:IAU68_09020"/>
<feature type="signal peptide" evidence="2">
    <location>
        <begin position="1"/>
        <end position="24"/>
    </location>
</feature>